<comment type="caution">
    <text evidence="6">The sequence shown here is derived from an EMBL/GenBank/DDBJ whole genome shotgun (WGS) entry which is preliminary data.</text>
</comment>
<organism evidence="6 7">
    <name type="scientific">Chroicocephalus maculipennis</name>
    <name type="common">Brown-hooded gull</name>
    <name type="synonym">Larus maculipennis</name>
    <dbReference type="NCBI Taxonomy" id="287016"/>
    <lineage>
        <taxon>Eukaryota</taxon>
        <taxon>Metazoa</taxon>
        <taxon>Chordata</taxon>
        <taxon>Craniata</taxon>
        <taxon>Vertebrata</taxon>
        <taxon>Euteleostomi</taxon>
        <taxon>Archelosauria</taxon>
        <taxon>Archosauria</taxon>
        <taxon>Dinosauria</taxon>
        <taxon>Saurischia</taxon>
        <taxon>Theropoda</taxon>
        <taxon>Coelurosauria</taxon>
        <taxon>Aves</taxon>
        <taxon>Neognathae</taxon>
        <taxon>Neoaves</taxon>
        <taxon>Charadriiformes</taxon>
        <taxon>Laridae</taxon>
        <taxon>Chroicocephalus</taxon>
    </lineage>
</organism>
<dbReference type="GO" id="GO:0008270">
    <property type="term" value="F:zinc ion binding"/>
    <property type="evidence" value="ECO:0007669"/>
    <property type="project" value="UniProtKB-KW"/>
</dbReference>
<dbReference type="PANTHER" id="PTHR31569">
    <property type="entry name" value="SWIM-TYPE DOMAIN-CONTAINING PROTEIN"/>
    <property type="match status" value="1"/>
</dbReference>
<dbReference type="InterPro" id="IPR007527">
    <property type="entry name" value="Znf_SWIM"/>
</dbReference>
<evidence type="ECO:0000256" key="3">
    <source>
        <dbReference type="ARBA" id="ARBA00022833"/>
    </source>
</evidence>
<keyword evidence="2 4" id="KW-0863">Zinc-finger</keyword>
<dbReference type="InterPro" id="IPR048325">
    <property type="entry name" value="ZSWIM3_N"/>
</dbReference>
<proteinExistence type="predicted"/>
<dbReference type="SMART" id="SM00575">
    <property type="entry name" value="ZnF_PMZ"/>
    <property type="match status" value="1"/>
</dbReference>
<dbReference type="PANTHER" id="PTHR31569:SF3">
    <property type="entry name" value="ZINC FINGER SWIM DOMAIN-CONTAINING PROTEIN 3"/>
    <property type="match status" value="1"/>
</dbReference>
<keyword evidence="3" id="KW-0862">Zinc</keyword>
<protein>
    <submittedName>
        <fullName evidence="6">ZSWM3 protein</fullName>
    </submittedName>
</protein>
<dbReference type="Pfam" id="PF21056">
    <property type="entry name" value="ZSWIM1-3_RNaseH-like"/>
    <property type="match status" value="1"/>
</dbReference>
<dbReference type="Pfam" id="PF21600">
    <property type="entry name" value="ZSWIM1-3_helical"/>
    <property type="match status" value="1"/>
</dbReference>
<keyword evidence="7" id="KW-1185">Reference proteome</keyword>
<dbReference type="InterPro" id="IPR045563">
    <property type="entry name" value="ZSWIM1/3_C"/>
</dbReference>
<dbReference type="InterPro" id="IPR052579">
    <property type="entry name" value="Zinc_finger_SWIM"/>
</dbReference>
<dbReference type="Pfam" id="PF19286">
    <property type="entry name" value="ZSWIM1-3_C"/>
    <property type="match status" value="1"/>
</dbReference>
<evidence type="ECO:0000256" key="1">
    <source>
        <dbReference type="ARBA" id="ARBA00022723"/>
    </source>
</evidence>
<gene>
    <name evidence="6" type="primary">Zswim3</name>
    <name evidence="6" type="ORF">CHRMAC_R10634</name>
</gene>
<evidence type="ECO:0000256" key="4">
    <source>
        <dbReference type="PROSITE-ProRule" id="PRU00325"/>
    </source>
</evidence>
<dbReference type="PROSITE" id="PS50966">
    <property type="entry name" value="ZF_SWIM"/>
    <property type="match status" value="1"/>
</dbReference>
<dbReference type="InterPro" id="IPR006564">
    <property type="entry name" value="Znf_PMZ"/>
</dbReference>
<feature type="non-terminal residue" evidence="6">
    <location>
        <position position="1"/>
    </location>
</feature>
<name>A0A7K5NQJ9_CHRMC</name>
<reference evidence="6 7" key="1">
    <citation type="submission" date="2019-09" db="EMBL/GenBank/DDBJ databases">
        <title>Bird 10,000 Genomes (B10K) Project - Family phase.</title>
        <authorList>
            <person name="Zhang G."/>
        </authorList>
    </citation>
    <scope>NUCLEOTIDE SEQUENCE [LARGE SCALE GENOMIC DNA]</scope>
    <source>
        <strain evidence="6">B10K-DU-021-33</strain>
        <tissue evidence="6">Mixed tissue sample</tissue>
    </source>
</reference>
<feature type="non-terminal residue" evidence="6">
    <location>
        <position position="658"/>
    </location>
</feature>
<evidence type="ECO:0000256" key="2">
    <source>
        <dbReference type="ARBA" id="ARBA00022771"/>
    </source>
</evidence>
<keyword evidence="1" id="KW-0479">Metal-binding</keyword>
<dbReference type="InterPro" id="IPR048324">
    <property type="entry name" value="ZSWIM1-3_RNaseH-like"/>
</dbReference>
<dbReference type="Pfam" id="PF21599">
    <property type="entry name" value="ZSWIM3_N"/>
    <property type="match status" value="1"/>
</dbReference>
<evidence type="ECO:0000259" key="5">
    <source>
        <dbReference type="PROSITE" id="PS50966"/>
    </source>
</evidence>
<dbReference type="InterPro" id="IPR048326">
    <property type="entry name" value="ZSWIM1-3_helical"/>
</dbReference>
<dbReference type="EMBL" id="VYZF01001295">
    <property type="protein sequence ID" value="NWT44574.1"/>
    <property type="molecule type" value="Genomic_DNA"/>
</dbReference>
<dbReference type="Pfam" id="PF04434">
    <property type="entry name" value="SWIM"/>
    <property type="match status" value="1"/>
</dbReference>
<sequence>MELGDSFRSYEDFRERFRAYKLAQGCRYSLRSCVSVRCHNRQHGTAVRQDVMFMQVKFGCAQMQKYSKKRKQQPSLCPAYFVLQYKEDIDRLVISELNSNHVHTDLVFSLTSATAATTNTTACDGPTTKLCKEQQAGGTDSSAVANEDSHTVTGQPVDGVTAPYKVPVLPEAAKENASASTLVRVAEVMKTFLRVDRGSLASISADSDHGLDRLSFQSSKMKSLFMQFPKSFLLHRALSKGGHVLYAFVVESKERVGKVVHLSLLKDDTGHSVRKMLTVFKEFNPEWQKVQAVFMDVSFFHKAILQELFPSAQVLLSVYHMVQLLENNVKEAEISSSFKQDLMLALQKAVFSPSAASMDALSQLVKCVVSPELYDYLRANWFSCELLWCAHAQKGPHSCSTHMDSLDLITHQISSLFGEQLSLEASALCFMECVDCLDSRGLESLNGSFSSTEDGGGSLWEKLNACTNTAAEPSTVSGSPSLAEPTGQAAVAETGCLLAMLRESCTELGYWLCLKEWEVVQRSAQLLSPTPGGLTVQLLEDTHRVSRDCRSCTCGFHRRYRLPCRHVLAVLQVHRGRVEEDMVSRRWQRRYQQLPVPGASHLGCGGGSAGGWSEGRGERIQSLSLELANLLMQCDGEELEKRSSALDAILAAWARLPG</sequence>
<evidence type="ECO:0000313" key="6">
    <source>
        <dbReference type="EMBL" id="NWT44574.1"/>
    </source>
</evidence>
<accession>A0A7K5NQJ9</accession>
<feature type="domain" description="SWIM-type" evidence="5">
    <location>
        <begin position="534"/>
        <end position="575"/>
    </location>
</feature>
<evidence type="ECO:0000313" key="7">
    <source>
        <dbReference type="Proteomes" id="UP000524558"/>
    </source>
</evidence>
<dbReference type="AlphaFoldDB" id="A0A7K5NQJ9"/>
<dbReference type="Proteomes" id="UP000524558">
    <property type="component" value="Unassembled WGS sequence"/>
</dbReference>